<dbReference type="InterPro" id="IPR000504">
    <property type="entry name" value="RRM_dom"/>
</dbReference>
<keyword evidence="1" id="KW-0694">RNA-binding</keyword>
<evidence type="ECO:0000256" key="2">
    <source>
        <dbReference type="SAM" id="MobiDB-lite"/>
    </source>
</evidence>
<dbReference type="SMART" id="SM00360">
    <property type="entry name" value="RRM"/>
    <property type="match status" value="1"/>
</dbReference>
<gene>
    <name evidence="4" type="ORF">Poli38472_008407</name>
</gene>
<feature type="compositionally biased region" description="Basic and acidic residues" evidence="2">
    <location>
        <begin position="109"/>
        <end position="128"/>
    </location>
</feature>
<evidence type="ECO:0000313" key="5">
    <source>
        <dbReference type="Proteomes" id="UP000794436"/>
    </source>
</evidence>
<sequence length="128" mass="15243">MSLLVRNLDPNTTEEEIKRAFSRRNGDIRDVYIPKEFGGKQPRGFAFIEFADSQEAREIKYAMDRTKLNGREIAVLFAQQKRKTPDQMRDQMSQESEKRERRSPRRSRSGSDQHRDRHRREERETSAD</sequence>
<dbReference type="SUPFAM" id="SSF54928">
    <property type="entry name" value="RNA-binding domain, RBD"/>
    <property type="match status" value="1"/>
</dbReference>
<dbReference type="InterPro" id="IPR050441">
    <property type="entry name" value="RBM"/>
</dbReference>
<accession>A0A8K1CNC5</accession>
<feature type="region of interest" description="Disordered" evidence="2">
    <location>
        <begin position="78"/>
        <end position="128"/>
    </location>
</feature>
<dbReference type="OrthoDB" id="439808at2759"/>
<comment type="caution">
    <text evidence="4">The sequence shown here is derived from an EMBL/GenBank/DDBJ whole genome shotgun (WGS) entry which is preliminary data.</text>
</comment>
<dbReference type="Gene3D" id="3.30.70.330">
    <property type="match status" value="1"/>
</dbReference>
<dbReference type="Pfam" id="PF00076">
    <property type="entry name" value="RRM_1"/>
    <property type="match status" value="1"/>
</dbReference>
<dbReference type="EMBL" id="SPLM01000037">
    <property type="protein sequence ID" value="TMW65765.1"/>
    <property type="molecule type" value="Genomic_DNA"/>
</dbReference>
<dbReference type="PANTHER" id="PTHR48034">
    <property type="entry name" value="TRANSFORMER-2 SEX-DETERMINING PROTEIN-RELATED"/>
    <property type="match status" value="1"/>
</dbReference>
<feature type="domain" description="RRM" evidence="3">
    <location>
        <begin position="1"/>
        <end position="80"/>
    </location>
</feature>
<proteinExistence type="predicted"/>
<keyword evidence="5" id="KW-1185">Reference proteome</keyword>
<protein>
    <recommendedName>
        <fullName evidence="3">RRM domain-containing protein</fullName>
    </recommendedName>
</protein>
<dbReference type="InterPro" id="IPR035979">
    <property type="entry name" value="RBD_domain_sf"/>
</dbReference>
<dbReference type="AlphaFoldDB" id="A0A8K1CNC5"/>
<dbReference type="InterPro" id="IPR012677">
    <property type="entry name" value="Nucleotide-bd_a/b_plait_sf"/>
</dbReference>
<evidence type="ECO:0000259" key="3">
    <source>
        <dbReference type="PROSITE" id="PS50102"/>
    </source>
</evidence>
<evidence type="ECO:0000313" key="4">
    <source>
        <dbReference type="EMBL" id="TMW65765.1"/>
    </source>
</evidence>
<dbReference type="Proteomes" id="UP000794436">
    <property type="component" value="Unassembled WGS sequence"/>
</dbReference>
<name>A0A8K1CNC5_PYTOL</name>
<dbReference type="PROSITE" id="PS50102">
    <property type="entry name" value="RRM"/>
    <property type="match status" value="1"/>
</dbReference>
<dbReference type="GO" id="GO:0003723">
    <property type="term" value="F:RNA binding"/>
    <property type="evidence" value="ECO:0007669"/>
    <property type="project" value="UniProtKB-UniRule"/>
</dbReference>
<evidence type="ECO:0000256" key="1">
    <source>
        <dbReference type="PROSITE-ProRule" id="PRU00176"/>
    </source>
</evidence>
<reference evidence="4" key="1">
    <citation type="submission" date="2019-03" db="EMBL/GenBank/DDBJ databases">
        <title>Long read genome sequence of the mycoparasitic Pythium oligandrum ATCC 38472 isolated from sugarbeet rhizosphere.</title>
        <authorList>
            <person name="Gaulin E."/>
        </authorList>
    </citation>
    <scope>NUCLEOTIDE SEQUENCE</scope>
    <source>
        <strain evidence="4">ATCC 38472_TT</strain>
    </source>
</reference>
<organism evidence="4 5">
    <name type="scientific">Pythium oligandrum</name>
    <name type="common">Mycoparasitic fungus</name>
    <dbReference type="NCBI Taxonomy" id="41045"/>
    <lineage>
        <taxon>Eukaryota</taxon>
        <taxon>Sar</taxon>
        <taxon>Stramenopiles</taxon>
        <taxon>Oomycota</taxon>
        <taxon>Peronosporomycetes</taxon>
        <taxon>Pythiales</taxon>
        <taxon>Pythiaceae</taxon>
        <taxon>Pythium</taxon>
    </lineage>
</organism>